<organism evidence="1 2">
    <name type="scientific">Rhododendron molle</name>
    <name type="common">Chinese azalea</name>
    <name type="synonym">Azalea mollis</name>
    <dbReference type="NCBI Taxonomy" id="49168"/>
    <lineage>
        <taxon>Eukaryota</taxon>
        <taxon>Viridiplantae</taxon>
        <taxon>Streptophyta</taxon>
        <taxon>Embryophyta</taxon>
        <taxon>Tracheophyta</taxon>
        <taxon>Spermatophyta</taxon>
        <taxon>Magnoliopsida</taxon>
        <taxon>eudicotyledons</taxon>
        <taxon>Gunneridae</taxon>
        <taxon>Pentapetalae</taxon>
        <taxon>asterids</taxon>
        <taxon>Ericales</taxon>
        <taxon>Ericaceae</taxon>
        <taxon>Ericoideae</taxon>
        <taxon>Rhodoreae</taxon>
        <taxon>Rhododendron</taxon>
    </lineage>
</organism>
<evidence type="ECO:0000313" key="2">
    <source>
        <dbReference type="Proteomes" id="UP001062846"/>
    </source>
</evidence>
<gene>
    <name evidence="1" type="ORF">RHMOL_Rhmol07G0150800</name>
</gene>
<accession>A0ACC0N272</accession>
<evidence type="ECO:0000313" key="1">
    <source>
        <dbReference type="EMBL" id="KAI8546842.1"/>
    </source>
</evidence>
<dbReference type="EMBL" id="CM046394">
    <property type="protein sequence ID" value="KAI8546842.1"/>
    <property type="molecule type" value="Genomic_DNA"/>
</dbReference>
<protein>
    <submittedName>
        <fullName evidence="1">Uncharacterized protein</fullName>
    </submittedName>
</protein>
<comment type="caution">
    <text evidence="1">The sequence shown here is derived from an EMBL/GenBank/DDBJ whole genome shotgun (WGS) entry which is preliminary data.</text>
</comment>
<dbReference type="Proteomes" id="UP001062846">
    <property type="component" value="Chromosome 7"/>
</dbReference>
<name>A0ACC0N272_RHOML</name>
<reference evidence="1" key="1">
    <citation type="submission" date="2022-02" db="EMBL/GenBank/DDBJ databases">
        <title>Plant Genome Project.</title>
        <authorList>
            <person name="Zhang R.-G."/>
        </authorList>
    </citation>
    <scope>NUCLEOTIDE SEQUENCE</scope>
    <source>
        <strain evidence="1">AT1</strain>
    </source>
</reference>
<sequence>MHRWMRRRKPWPQVKAPTMERAPDSVRCGKWDLRPTKIRRNRETQKSDINLERRLFRDTKIIHISPRHFTKKETTDNSYEQEETTRFSTSSANSVVGENNVQALCLLTSYIS</sequence>
<proteinExistence type="predicted"/>
<keyword evidence="2" id="KW-1185">Reference proteome</keyword>